<dbReference type="GO" id="GO:0005634">
    <property type="term" value="C:nucleus"/>
    <property type="evidence" value="ECO:0007669"/>
    <property type="project" value="TreeGrafter"/>
</dbReference>
<accession>A0AAV8X082</accession>
<name>A0AAV8X082_9CUCU</name>
<dbReference type="Gene3D" id="1.10.10.60">
    <property type="entry name" value="Homeodomain-like"/>
    <property type="match status" value="1"/>
</dbReference>
<gene>
    <name evidence="2" type="ORF">NQ318_004531</name>
</gene>
<dbReference type="Pfam" id="PF03184">
    <property type="entry name" value="DDE_1"/>
    <property type="match status" value="1"/>
</dbReference>
<keyword evidence="3" id="KW-1185">Reference proteome</keyword>
<evidence type="ECO:0000313" key="3">
    <source>
        <dbReference type="Proteomes" id="UP001162162"/>
    </source>
</evidence>
<dbReference type="InterPro" id="IPR004875">
    <property type="entry name" value="DDE_SF_endonuclease_dom"/>
</dbReference>
<organism evidence="2 3">
    <name type="scientific">Aromia moschata</name>
    <dbReference type="NCBI Taxonomy" id="1265417"/>
    <lineage>
        <taxon>Eukaryota</taxon>
        <taxon>Metazoa</taxon>
        <taxon>Ecdysozoa</taxon>
        <taxon>Arthropoda</taxon>
        <taxon>Hexapoda</taxon>
        <taxon>Insecta</taxon>
        <taxon>Pterygota</taxon>
        <taxon>Neoptera</taxon>
        <taxon>Endopterygota</taxon>
        <taxon>Coleoptera</taxon>
        <taxon>Polyphaga</taxon>
        <taxon>Cucujiformia</taxon>
        <taxon>Chrysomeloidea</taxon>
        <taxon>Cerambycidae</taxon>
        <taxon>Cerambycinae</taxon>
        <taxon>Callichromatini</taxon>
        <taxon>Aromia</taxon>
    </lineage>
</organism>
<dbReference type="AlphaFoldDB" id="A0AAV8X082"/>
<proteinExistence type="predicted"/>
<evidence type="ECO:0000259" key="1">
    <source>
        <dbReference type="Pfam" id="PF03184"/>
    </source>
</evidence>
<dbReference type="Proteomes" id="UP001162162">
    <property type="component" value="Unassembled WGS sequence"/>
</dbReference>
<protein>
    <recommendedName>
        <fullName evidence="1">DDE-1 domain-containing protein</fullName>
    </recommendedName>
</protein>
<evidence type="ECO:0000313" key="2">
    <source>
        <dbReference type="EMBL" id="KAJ8932378.1"/>
    </source>
</evidence>
<feature type="domain" description="DDE-1" evidence="1">
    <location>
        <begin position="195"/>
        <end position="349"/>
    </location>
</feature>
<dbReference type="InterPro" id="IPR050863">
    <property type="entry name" value="CenT-Element_Derived"/>
</dbReference>
<dbReference type="PANTHER" id="PTHR19303">
    <property type="entry name" value="TRANSPOSON"/>
    <property type="match status" value="1"/>
</dbReference>
<comment type="caution">
    <text evidence="2">The sequence shown here is derived from an EMBL/GenBank/DDBJ whole genome shotgun (WGS) entry which is preliminary data.</text>
</comment>
<dbReference type="EMBL" id="JAPWTK010001482">
    <property type="protein sequence ID" value="KAJ8932378.1"/>
    <property type="molecule type" value="Genomic_DNA"/>
</dbReference>
<dbReference type="PANTHER" id="PTHR19303:SF74">
    <property type="entry name" value="POGO TRANSPOSABLE ELEMENT WITH KRAB DOMAIN"/>
    <property type="match status" value="1"/>
</dbReference>
<sequence length="365" mass="41194">MCSLSAYSENTSLQCHRSRNTKKKKTNRQAWSEEQVASAIALVESRQCGYMKAAKDSGVPKSTLERRAWVTEKNTFPPELERQLVTYVRNMESIAKNKTAGWTWLRSFMQRNNLSLRIPEATSAAKATTFNKNNVNNFFNLLESVQDRIHFSESQIYNAVETWITTVQGRQSKIIALHGRKQVGCLTSAERGTLSTAIICLSAAGTFIPPMIIFPRLLPSHLQSEEQQSQKNMNEQLMIGAPPGSVGVAHPSGWVQMNIFTKWFQHFVEKVNPSEDSPVLLILDGHYSHVRNIDVIDFALSNHVTVVSLPPHCSHMLQPLDKTFKGPLKTNYSEEIRQCLLYSDSPLSPYGMMELFGKAYLKVQT</sequence>
<reference evidence="2" key="1">
    <citation type="journal article" date="2023" name="Insect Mol. Biol.">
        <title>Genome sequencing provides insights into the evolution of gene families encoding plant cell wall-degrading enzymes in longhorned beetles.</title>
        <authorList>
            <person name="Shin N.R."/>
            <person name="Okamura Y."/>
            <person name="Kirsch R."/>
            <person name="Pauchet Y."/>
        </authorList>
    </citation>
    <scope>NUCLEOTIDE SEQUENCE</scope>
    <source>
        <strain evidence="2">AMC_N1</strain>
    </source>
</reference>
<dbReference type="GO" id="GO:0003677">
    <property type="term" value="F:DNA binding"/>
    <property type="evidence" value="ECO:0007669"/>
    <property type="project" value="TreeGrafter"/>
</dbReference>